<keyword evidence="3" id="KW-1185">Reference proteome</keyword>
<comment type="caution">
    <text evidence="2">The sequence shown here is derived from an EMBL/GenBank/DDBJ whole genome shotgun (WGS) entry which is preliminary data.</text>
</comment>
<gene>
    <name evidence="2" type="ORF">PIB30_054859</name>
</gene>
<sequence>MEEKKSTSPQILPSAFLGRNILSHSFSLSVLSHTKVFGPLFGTPVLNIGAICGELDFRTESGEESGTSEPKMVDTQHNNEHVDENDIPLFTPEKGMIPPNQKIQQMEAALKKLFERQTREAAIASEAMERAEAIAARQQALLEEAEKREREWKTRSNNRPPDTEDTSKMVDSQVHTWKPSVAISSQPPKENSKQPFSLAILWEELPEKFKYPVDMEPYDGTSDPKHHLDVFDNRMVLLNASDVVKCKAFTVTLKKDVLTWFNSLSPGSIKSFSELFESFFERLHHSKKASKDMSESLLDRAEAGRISPEISRPIQY</sequence>
<feature type="region of interest" description="Disordered" evidence="1">
    <location>
        <begin position="146"/>
        <end position="173"/>
    </location>
</feature>
<name>A0ABU6UHX6_9FABA</name>
<protein>
    <recommendedName>
        <fullName evidence="4">Retrotransposon gag domain-containing protein</fullName>
    </recommendedName>
</protein>
<dbReference type="EMBL" id="JASCZI010121251">
    <property type="protein sequence ID" value="MED6160816.1"/>
    <property type="molecule type" value="Genomic_DNA"/>
</dbReference>
<reference evidence="2 3" key="1">
    <citation type="journal article" date="2023" name="Plants (Basel)">
        <title>Bridging the Gap: Combining Genomics and Transcriptomics Approaches to Understand Stylosanthes scabra, an Orphan Legume from the Brazilian Caatinga.</title>
        <authorList>
            <person name="Ferreira-Neto J.R.C."/>
            <person name="da Silva M.D."/>
            <person name="Binneck E."/>
            <person name="de Melo N.F."/>
            <person name="da Silva R.H."/>
            <person name="de Melo A.L.T.M."/>
            <person name="Pandolfi V."/>
            <person name="Bustamante F.O."/>
            <person name="Brasileiro-Vidal A.C."/>
            <person name="Benko-Iseppon A.M."/>
        </authorList>
    </citation>
    <scope>NUCLEOTIDE SEQUENCE [LARGE SCALE GENOMIC DNA]</scope>
    <source>
        <tissue evidence="2">Leaves</tissue>
    </source>
</reference>
<organism evidence="2 3">
    <name type="scientific">Stylosanthes scabra</name>
    <dbReference type="NCBI Taxonomy" id="79078"/>
    <lineage>
        <taxon>Eukaryota</taxon>
        <taxon>Viridiplantae</taxon>
        <taxon>Streptophyta</taxon>
        <taxon>Embryophyta</taxon>
        <taxon>Tracheophyta</taxon>
        <taxon>Spermatophyta</taxon>
        <taxon>Magnoliopsida</taxon>
        <taxon>eudicotyledons</taxon>
        <taxon>Gunneridae</taxon>
        <taxon>Pentapetalae</taxon>
        <taxon>rosids</taxon>
        <taxon>fabids</taxon>
        <taxon>Fabales</taxon>
        <taxon>Fabaceae</taxon>
        <taxon>Papilionoideae</taxon>
        <taxon>50 kb inversion clade</taxon>
        <taxon>dalbergioids sensu lato</taxon>
        <taxon>Dalbergieae</taxon>
        <taxon>Pterocarpus clade</taxon>
        <taxon>Stylosanthes</taxon>
    </lineage>
</organism>
<evidence type="ECO:0000256" key="1">
    <source>
        <dbReference type="SAM" id="MobiDB-lite"/>
    </source>
</evidence>
<accession>A0ABU6UHX6</accession>
<dbReference type="Proteomes" id="UP001341840">
    <property type="component" value="Unassembled WGS sequence"/>
</dbReference>
<evidence type="ECO:0008006" key="4">
    <source>
        <dbReference type="Google" id="ProtNLM"/>
    </source>
</evidence>
<evidence type="ECO:0000313" key="2">
    <source>
        <dbReference type="EMBL" id="MED6160816.1"/>
    </source>
</evidence>
<proteinExistence type="predicted"/>
<dbReference type="PANTHER" id="PTHR33223:SF10">
    <property type="entry name" value="AMINOTRANSFERASE-LIKE PLANT MOBILE DOMAIN-CONTAINING PROTEIN"/>
    <property type="match status" value="1"/>
</dbReference>
<evidence type="ECO:0000313" key="3">
    <source>
        <dbReference type="Proteomes" id="UP001341840"/>
    </source>
</evidence>
<dbReference type="PANTHER" id="PTHR33223">
    <property type="entry name" value="CCHC-TYPE DOMAIN-CONTAINING PROTEIN"/>
    <property type="match status" value="1"/>
</dbReference>